<evidence type="ECO:0000313" key="7">
    <source>
        <dbReference type="Proteomes" id="UP000277212"/>
    </source>
</evidence>
<dbReference type="GO" id="GO:0016740">
    <property type="term" value="F:transferase activity"/>
    <property type="evidence" value="ECO:0007669"/>
    <property type="project" value="UniProtKB-KW"/>
</dbReference>
<comment type="similarity">
    <text evidence="1">Belongs to the gamma-glutamylcyclotransferase family.</text>
</comment>
<feature type="domain" description="Gamma-glutamylcyclotransferase AIG2-like" evidence="5">
    <location>
        <begin position="223"/>
        <end position="321"/>
    </location>
</feature>
<dbReference type="Pfam" id="PF06094">
    <property type="entry name" value="GGACT"/>
    <property type="match status" value="1"/>
</dbReference>
<evidence type="ECO:0000256" key="1">
    <source>
        <dbReference type="ARBA" id="ARBA00008861"/>
    </source>
</evidence>
<organism evidence="6 7">
    <name type="scientific">Fusarium kuroshium</name>
    <dbReference type="NCBI Taxonomy" id="2010991"/>
    <lineage>
        <taxon>Eukaryota</taxon>
        <taxon>Fungi</taxon>
        <taxon>Dikarya</taxon>
        <taxon>Ascomycota</taxon>
        <taxon>Pezizomycotina</taxon>
        <taxon>Sordariomycetes</taxon>
        <taxon>Hypocreomycetidae</taxon>
        <taxon>Hypocreales</taxon>
        <taxon>Nectriaceae</taxon>
        <taxon>Fusarium</taxon>
        <taxon>Fusarium solani species complex</taxon>
    </lineage>
</organism>
<proteinExistence type="inferred from homology"/>
<dbReference type="PANTHER" id="PTHR31544">
    <property type="entry name" value="AIG2-LIKE PROTEIN D"/>
    <property type="match status" value="1"/>
</dbReference>
<dbReference type="Proteomes" id="UP000277212">
    <property type="component" value="Unassembled WGS sequence"/>
</dbReference>
<gene>
    <name evidence="6" type="ORF">CDV36_003712</name>
</gene>
<evidence type="ECO:0000259" key="5">
    <source>
        <dbReference type="Pfam" id="PF06094"/>
    </source>
</evidence>
<dbReference type="InterPro" id="IPR036568">
    <property type="entry name" value="GGCT-like_sf"/>
</dbReference>
<feature type="region of interest" description="Disordered" evidence="4">
    <location>
        <begin position="192"/>
        <end position="212"/>
    </location>
</feature>
<evidence type="ECO:0000256" key="3">
    <source>
        <dbReference type="ARBA" id="ARBA00030602"/>
    </source>
</evidence>
<protein>
    <recommendedName>
        <fullName evidence="3">Putative gamma-glutamylcyclotransferase</fullName>
    </recommendedName>
</protein>
<dbReference type="InterPro" id="IPR009288">
    <property type="entry name" value="AIG2-like_dom"/>
</dbReference>
<evidence type="ECO:0000256" key="4">
    <source>
        <dbReference type="SAM" id="MobiDB-lite"/>
    </source>
</evidence>
<name>A0A3M2SGA2_9HYPO</name>
<evidence type="ECO:0000313" key="6">
    <source>
        <dbReference type="EMBL" id="RMJ16597.1"/>
    </source>
</evidence>
<dbReference type="OrthoDB" id="3262926at2759"/>
<accession>A0A3M2SGA2</accession>
<dbReference type="Gene3D" id="3.10.490.10">
    <property type="entry name" value="Gamma-glutamyl cyclotransferase-like"/>
    <property type="match status" value="1"/>
</dbReference>
<sequence length="324" mass="36467">MSLIDELEAMANAVSLTETEEIDNTICRWQSLFGYSAPEALDKITVFRASPRELIISDSHWEMVRDRKEQEGFDREAYEYWCTTTARKSYHSATMTQKEKQRLQAATFLLKLEGPLQNVDAVAGAANMASIQETVMASDSSGQSSSFCKVNGLEKIAIETFLSESNIHSAFRPTFIRISVARKELSTNSIHPTLGVDSTMPQHRLSNDTGNPQPAQDEYPVWYFFYGTLAESETLAELLGTEPVYHDAKTRGGVLGSWGDYKALVDDPSGRNMVYGKAFLVMSEEDEEPLRLYETEAYEIVRCRIEMEEGEVIDGLTFRWAGQD</sequence>
<keyword evidence="7" id="KW-1185">Reference proteome</keyword>
<dbReference type="InterPro" id="IPR045038">
    <property type="entry name" value="AIG2-like"/>
</dbReference>
<dbReference type="PANTHER" id="PTHR31544:SF4">
    <property type="entry name" value="GAMMA-GLUTAMYLCYCLOTRANSFERASE-RELATED"/>
    <property type="match status" value="1"/>
</dbReference>
<dbReference type="EMBL" id="NKUJ01000045">
    <property type="protein sequence ID" value="RMJ16597.1"/>
    <property type="molecule type" value="Genomic_DNA"/>
</dbReference>
<evidence type="ECO:0000256" key="2">
    <source>
        <dbReference type="ARBA" id="ARBA00022679"/>
    </source>
</evidence>
<dbReference type="SUPFAM" id="SSF110857">
    <property type="entry name" value="Gamma-glutamyl cyclotransferase-like"/>
    <property type="match status" value="1"/>
</dbReference>
<dbReference type="AlphaFoldDB" id="A0A3M2SGA2"/>
<reference evidence="6 7" key="1">
    <citation type="submission" date="2017-06" db="EMBL/GenBank/DDBJ databases">
        <title>Comparative genomic analysis of Ambrosia Fusariam Clade fungi.</title>
        <authorList>
            <person name="Stajich J.E."/>
            <person name="Carrillo J."/>
            <person name="Kijimoto T."/>
            <person name="Eskalen A."/>
            <person name="O'Donnell K."/>
            <person name="Kasson M."/>
        </authorList>
    </citation>
    <scope>NUCLEOTIDE SEQUENCE [LARGE SCALE GENOMIC DNA]</scope>
    <source>
        <strain evidence="6">UCR3666</strain>
    </source>
</reference>
<dbReference type="InterPro" id="IPR013024">
    <property type="entry name" value="GGCT-like"/>
</dbReference>
<dbReference type="CDD" id="cd06661">
    <property type="entry name" value="GGCT_like"/>
    <property type="match status" value="1"/>
</dbReference>
<keyword evidence="2" id="KW-0808">Transferase</keyword>
<comment type="caution">
    <text evidence="6">The sequence shown here is derived from an EMBL/GenBank/DDBJ whole genome shotgun (WGS) entry which is preliminary data.</text>
</comment>